<dbReference type="OrthoDB" id="665834at2"/>
<name>A0A0Q1CEG2_9FLAO</name>
<reference evidence="4 5" key="1">
    <citation type="submission" date="2015-04" db="EMBL/GenBank/DDBJ databases">
        <title>Complete genome of flavobacterium.</title>
        <authorList>
            <person name="Kwon Y.M."/>
            <person name="Kim S.-J."/>
        </authorList>
    </citation>
    <scope>NUCLEOTIDE SEQUENCE [LARGE SCALE GENOMIC DNA]</scope>
    <source>
        <strain evidence="4 5">DK169</strain>
    </source>
</reference>
<keyword evidence="5" id="KW-1185">Reference proteome</keyword>
<evidence type="ECO:0000256" key="1">
    <source>
        <dbReference type="SAM" id="MobiDB-lite"/>
    </source>
</evidence>
<protein>
    <submittedName>
        <fullName evidence="4">Membrane protein</fullName>
    </submittedName>
</protein>
<feature type="signal peptide" evidence="2">
    <location>
        <begin position="1"/>
        <end position="23"/>
    </location>
</feature>
<keyword evidence="2" id="KW-0732">Signal</keyword>
<gene>
    <name evidence="4" type="ORF">AAY42_03885</name>
</gene>
<dbReference type="RefSeq" id="WP_055392685.1">
    <property type="nucleotide sequence ID" value="NZ_LCTZ01000002.1"/>
</dbReference>
<dbReference type="Pfam" id="PF14240">
    <property type="entry name" value="YHYH"/>
    <property type="match status" value="1"/>
</dbReference>
<sequence length="264" mass="28517">MKSLKFMHLLLFGAITFITSCSSDSENTDDTDDTDDSSDAVSTPLSAFDEFNPDGVTVSFDGDEITIESNGIPNHTSPYWEVDNPLYIDPVVATRLTPGFMEERARSYSLTVSSAPELANSGTATGLGAIGIAVTGAPIFNDQEGNNQPIEEQIVETFDYAGAHNGPSGYHYHIESSDVPENTILSFDDEKLVGIMADGFLLYGRKEADGSYPTDLDESGGHFGVTPHSDGVEVYHYHIINEFYFGSVIALFAGELQGTPNTIM</sequence>
<feature type="chain" id="PRO_5006189195" evidence="2">
    <location>
        <begin position="24"/>
        <end position="264"/>
    </location>
</feature>
<dbReference type="Proteomes" id="UP000050827">
    <property type="component" value="Unassembled WGS sequence"/>
</dbReference>
<evidence type="ECO:0000259" key="3">
    <source>
        <dbReference type="Pfam" id="PF14240"/>
    </source>
</evidence>
<feature type="region of interest" description="Disordered" evidence="1">
    <location>
        <begin position="23"/>
        <end position="45"/>
    </location>
</feature>
<evidence type="ECO:0000313" key="4">
    <source>
        <dbReference type="EMBL" id="KQC29130.1"/>
    </source>
</evidence>
<dbReference type="PATRIC" id="fig|1547436.3.peg.813"/>
<feature type="compositionally biased region" description="Acidic residues" evidence="1">
    <location>
        <begin position="26"/>
        <end position="38"/>
    </location>
</feature>
<feature type="domain" description="YHYH" evidence="3">
    <location>
        <begin position="111"/>
        <end position="206"/>
    </location>
</feature>
<dbReference type="EMBL" id="LCTZ01000002">
    <property type="protein sequence ID" value="KQC29130.1"/>
    <property type="molecule type" value="Genomic_DNA"/>
</dbReference>
<dbReference type="PROSITE" id="PS51257">
    <property type="entry name" value="PROKAR_LIPOPROTEIN"/>
    <property type="match status" value="1"/>
</dbReference>
<comment type="caution">
    <text evidence="4">The sequence shown here is derived from an EMBL/GenBank/DDBJ whole genome shotgun (WGS) entry which is preliminary data.</text>
</comment>
<dbReference type="AlphaFoldDB" id="A0A0Q1CEG2"/>
<evidence type="ECO:0000256" key="2">
    <source>
        <dbReference type="SAM" id="SignalP"/>
    </source>
</evidence>
<dbReference type="STRING" id="346185.AAY42_03885"/>
<proteinExistence type="predicted"/>
<dbReference type="InterPro" id="IPR025924">
    <property type="entry name" value="YHYH_dom"/>
</dbReference>
<evidence type="ECO:0000313" key="5">
    <source>
        <dbReference type="Proteomes" id="UP000050827"/>
    </source>
</evidence>
<accession>A0A0Q1CEG2</accession>
<organism evidence="4 5">
    <name type="scientific">Flagellimonas eckloniae</name>
    <dbReference type="NCBI Taxonomy" id="346185"/>
    <lineage>
        <taxon>Bacteria</taxon>
        <taxon>Pseudomonadati</taxon>
        <taxon>Bacteroidota</taxon>
        <taxon>Flavobacteriia</taxon>
        <taxon>Flavobacteriales</taxon>
        <taxon>Flavobacteriaceae</taxon>
        <taxon>Flagellimonas</taxon>
    </lineage>
</organism>